<gene>
    <name evidence="1" type="ORF">CLV42_11765</name>
</gene>
<evidence type="ECO:0000313" key="2">
    <source>
        <dbReference type="Proteomes" id="UP000240978"/>
    </source>
</evidence>
<sequence length="102" mass="11984">MTERKHQQQYENPGNLLYDMKLLLTELPLKFREIASNECAWSIPTYYRKMRPSTNESNTSSTLSNAEVSMVFTVMDGIVNDFVREYEEYKAEKQKNISEMDS</sequence>
<reference evidence="1 2" key="1">
    <citation type="submission" date="2018-03" db="EMBL/GenBank/DDBJ databases">
        <title>Genomic Encyclopedia of Archaeal and Bacterial Type Strains, Phase II (KMG-II): from individual species to whole genera.</title>
        <authorList>
            <person name="Goeker M."/>
        </authorList>
    </citation>
    <scope>NUCLEOTIDE SEQUENCE [LARGE SCALE GENOMIC DNA]</scope>
    <source>
        <strain evidence="1 2">DSM 18107</strain>
    </source>
</reference>
<accession>A0A2P8FPT5</accession>
<dbReference type="RefSeq" id="WP_106605306.1">
    <property type="nucleotide sequence ID" value="NZ_PYGK01000017.1"/>
</dbReference>
<dbReference type="Proteomes" id="UP000240978">
    <property type="component" value="Unassembled WGS sequence"/>
</dbReference>
<dbReference type="OrthoDB" id="9914915at2"/>
<protein>
    <submittedName>
        <fullName evidence="1">Uncharacterized protein</fullName>
    </submittedName>
</protein>
<organism evidence="1 2">
    <name type="scientific">Chitinophaga ginsengisoli</name>
    <dbReference type="NCBI Taxonomy" id="363837"/>
    <lineage>
        <taxon>Bacteria</taxon>
        <taxon>Pseudomonadati</taxon>
        <taxon>Bacteroidota</taxon>
        <taxon>Chitinophagia</taxon>
        <taxon>Chitinophagales</taxon>
        <taxon>Chitinophagaceae</taxon>
        <taxon>Chitinophaga</taxon>
    </lineage>
</organism>
<name>A0A2P8FPT5_9BACT</name>
<proteinExistence type="predicted"/>
<comment type="caution">
    <text evidence="1">The sequence shown here is derived from an EMBL/GenBank/DDBJ whole genome shotgun (WGS) entry which is preliminary data.</text>
</comment>
<keyword evidence="2" id="KW-1185">Reference proteome</keyword>
<dbReference type="AlphaFoldDB" id="A0A2P8FPT5"/>
<dbReference type="EMBL" id="PYGK01000017">
    <property type="protein sequence ID" value="PSL23709.1"/>
    <property type="molecule type" value="Genomic_DNA"/>
</dbReference>
<evidence type="ECO:0000313" key="1">
    <source>
        <dbReference type="EMBL" id="PSL23709.1"/>
    </source>
</evidence>